<sequence length="496" mass="52209">MNHFDEDEALARLRAADPASGAHPDLRKISERLDGRTPVGASGGFAFSDTSDTAVRVHDPDVRTGRGGILVAAAVAALALGGGGYALGTTAGDDNIPTVAANDSSSDDSSSAVTHDAGPALDHGLSPAADGNAAEDMSGDDAMSEESMGGGYAGPVIPVAGEALSTERTTGTVYGASTDSMWSEGEAKDLLQGYADRLGIEGTVQDEGGDFAHVVDSIDGRNLAVYSYGTNSSLDYNNPTLDPWCEDMRAEMENSDGDYGWFGYGSEGPSDITCTELGPTPDEATAIAMAEKFLSQLELDYTGYTVQIQPPYSPEMDEMGGGDAAYATSAPGESQLYDPESTSTEVVVSTTDGPLAGFQDWHLSVTSEGVSYASIQFGDYVELGDYPVISPAEAVERVNDVRFQQLGAYIPTLDYYDEPGYYEEWVEPEPLPPIAPGEPIPYPLTESAVTAAELHTGIVSLWDGTEFIVPVYDLSDGQGNHWQVMGLAEEALDFTP</sequence>
<evidence type="ECO:0000313" key="3">
    <source>
        <dbReference type="Proteomes" id="UP001056535"/>
    </source>
</evidence>
<dbReference type="Proteomes" id="UP001056535">
    <property type="component" value="Chromosome"/>
</dbReference>
<name>A0ABY4YKB7_9MICO</name>
<keyword evidence="3" id="KW-1185">Reference proteome</keyword>
<evidence type="ECO:0000256" key="1">
    <source>
        <dbReference type="SAM" id="MobiDB-lite"/>
    </source>
</evidence>
<protein>
    <submittedName>
        <fullName evidence="2">Uncharacterized protein</fullName>
    </submittedName>
</protein>
<proteinExistence type="predicted"/>
<dbReference type="RefSeq" id="WP_252621668.1">
    <property type="nucleotide sequence ID" value="NZ_CP099490.1"/>
</dbReference>
<accession>A0ABY4YKB7</accession>
<feature type="region of interest" description="Disordered" evidence="1">
    <location>
        <begin position="15"/>
        <end position="35"/>
    </location>
</feature>
<organism evidence="2 3">
    <name type="scientific">Ornithinimicrobium cryptoxanthini</name>
    <dbReference type="NCBI Taxonomy" id="2934161"/>
    <lineage>
        <taxon>Bacteria</taxon>
        <taxon>Bacillati</taxon>
        <taxon>Actinomycetota</taxon>
        <taxon>Actinomycetes</taxon>
        <taxon>Micrococcales</taxon>
        <taxon>Ornithinimicrobiaceae</taxon>
        <taxon>Ornithinimicrobium</taxon>
    </lineage>
</organism>
<gene>
    <name evidence="2" type="ORF">NF557_03320</name>
</gene>
<evidence type="ECO:0000313" key="2">
    <source>
        <dbReference type="EMBL" id="USQ76965.1"/>
    </source>
</evidence>
<feature type="region of interest" description="Disordered" evidence="1">
    <location>
        <begin position="98"/>
        <end position="148"/>
    </location>
</feature>
<reference evidence="2" key="1">
    <citation type="submission" date="2022-06" db="EMBL/GenBank/DDBJ databases">
        <title>Ornithinimicrobium JY.X270.</title>
        <authorList>
            <person name="Huang Y."/>
        </authorList>
    </citation>
    <scope>NUCLEOTIDE SEQUENCE</scope>
    <source>
        <strain evidence="2">JY.X270</strain>
    </source>
</reference>
<dbReference type="EMBL" id="CP099490">
    <property type="protein sequence ID" value="USQ76965.1"/>
    <property type="molecule type" value="Genomic_DNA"/>
</dbReference>
<feature type="compositionally biased region" description="Basic and acidic residues" evidence="1">
    <location>
        <begin position="24"/>
        <end position="35"/>
    </location>
</feature>